<accession>A0ABN3SIX9</accession>
<name>A0ABN3SIX9_9ACTN</name>
<evidence type="ECO:0000313" key="3">
    <source>
        <dbReference type="Proteomes" id="UP001501666"/>
    </source>
</evidence>
<feature type="domain" description="Gfo/Idh/MocA-like oxidoreductase N-terminal" evidence="1">
    <location>
        <begin position="1"/>
        <end position="115"/>
    </location>
</feature>
<evidence type="ECO:0000259" key="1">
    <source>
        <dbReference type="Pfam" id="PF01408"/>
    </source>
</evidence>
<dbReference type="Proteomes" id="UP001501666">
    <property type="component" value="Unassembled WGS sequence"/>
</dbReference>
<comment type="caution">
    <text evidence="2">The sequence shown here is derived from an EMBL/GenBank/DDBJ whole genome shotgun (WGS) entry which is preliminary data.</text>
</comment>
<dbReference type="PANTHER" id="PTHR43708">
    <property type="entry name" value="CONSERVED EXPRESSED OXIDOREDUCTASE (EUROFUNG)"/>
    <property type="match status" value="1"/>
</dbReference>
<dbReference type="InterPro" id="IPR051317">
    <property type="entry name" value="Gfo/Idh/MocA_oxidoreduct"/>
</dbReference>
<organism evidence="2 3">
    <name type="scientific">Nonomuraea recticatena</name>
    <dbReference type="NCBI Taxonomy" id="46178"/>
    <lineage>
        <taxon>Bacteria</taxon>
        <taxon>Bacillati</taxon>
        <taxon>Actinomycetota</taxon>
        <taxon>Actinomycetes</taxon>
        <taxon>Streptosporangiales</taxon>
        <taxon>Streptosporangiaceae</taxon>
        <taxon>Nonomuraea</taxon>
    </lineage>
</organism>
<dbReference type="EMBL" id="BAAATE010000019">
    <property type="protein sequence ID" value="GAA2678462.1"/>
    <property type="molecule type" value="Genomic_DNA"/>
</dbReference>
<protein>
    <recommendedName>
        <fullName evidence="1">Gfo/Idh/MocA-like oxidoreductase N-terminal domain-containing protein</fullName>
    </recommendedName>
</protein>
<reference evidence="2 3" key="1">
    <citation type="journal article" date="2019" name="Int. J. Syst. Evol. Microbiol.">
        <title>The Global Catalogue of Microorganisms (GCM) 10K type strain sequencing project: providing services to taxonomists for standard genome sequencing and annotation.</title>
        <authorList>
            <consortium name="The Broad Institute Genomics Platform"/>
            <consortium name="The Broad Institute Genome Sequencing Center for Infectious Disease"/>
            <person name="Wu L."/>
            <person name="Ma J."/>
        </authorList>
    </citation>
    <scope>NUCLEOTIDE SEQUENCE [LARGE SCALE GENOMIC DNA]</scope>
    <source>
        <strain evidence="2 3">JCM 6835</strain>
    </source>
</reference>
<dbReference type="Pfam" id="PF01408">
    <property type="entry name" value="GFO_IDH_MocA"/>
    <property type="match status" value="1"/>
</dbReference>
<gene>
    <name evidence="2" type="ORF">GCM10010412_061610</name>
</gene>
<keyword evidence="3" id="KW-1185">Reference proteome</keyword>
<sequence>MRVGIIGTDNTHADHAVRHLNEERALGAARVVAVHGGTRERAEQLGVPARVERPEELIGLVDAVIVMDRDGSLHRSHAEPLLRAGIPVFVDKPLATTVADAEAILAAARAGGAPVTSFSALRWNAALEELSSEVGEPRAVVATGPVQRDSPFGGVGFYGVHAVELALHLLPTPTAAPVVSVLEGAVLATVRAGDAHAVINLVERDASTAVPFHLQVVGARAVAADRLLLGKDYTLPSLRRFADMVETGEWPLGADDLLAPVRVLESVTEAVRNASISA</sequence>
<dbReference type="PANTHER" id="PTHR43708:SF8">
    <property type="entry name" value="OXIDOREDUCTASE"/>
    <property type="match status" value="1"/>
</dbReference>
<dbReference type="InterPro" id="IPR036291">
    <property type="entry name" value="NAD(P)-bd_dom_sf"/>
</dbReference>
<dbReference type="InterPro" id="IPR000683">
    <property type="entry name" value="Gfo/Idh/MocA-like_OxRdtase_N"/>
</dbReference>
<dbReference type="RefSeq" id="WP_346151176.1">
    <property type="nucleotide sequence ID" value="NZ_BAAATE010000019.1"/>
</dbReference>
<proteinExistence type="predicted"/>
<dbReference type="SUPFAM" id="SSF51735">
    <property type="entry name" value="NAD(P)-binding Rossmann-fold domains"/>
    <property type="match status" value="1"/>
</dbReference>
<evidence type="ECO:0000313" key="2">
    <source>
        <dbReference type="EMBL" id="GAA2678462.1"/>
    </source>
</evidence>
<dbReference type="Gene3D" id="3.40.50.720">
    <property type="entry name" value="NAD(P)-binding Rossmann-like Domain"/>
    <property type="match status" value="1"/>
</dbReference>